<organism evidence="2 3">
    <name type="scientific">Thalassobaculum fulvum</name>
    <dbReference type="NCBI Taxonomy" id="1633335"/>
    <lineage>
        <taxon>Bacteria</taxon>
        <taxon>Pseudomonadati</taxon>
        <taxon>Pseudomonadota</taxon>
        <taxon>Alphaproteobacteria</taxon>
        <taxon>Rhodospirillales</taxon>
        <taxon>Thalassobaculaceae</taxon>
        <taxon>Thalassobaculum</taxon>
    </lineage>
</organism>
<reference evidence="2" key="1">
    <citation type="journal article" date="2014" name="Int. J. Syst. Evol. Microbiol.">
        <title>Complete genome sequence of Corynebacterium casei LMG S-19264T (=DSM 44701T), isolated from a smear-ripened cheese.</title>
        <authorList>
            <consortium name="US DOE Joint Genome Institute (JGI-PGF)"/>
            <person name="Walter F."/>
            <person name="Albersmeier A."/>
            <person name="Kalinowski J."/>
            <person name="Ruckert C."/>
        </authorList>
    </citation>
    <scope>NUCLEOTIDE SEQUENCE</scope>
    <source>
        <strain evidence="2">KCTC 42651</strain>
    </source>
</reference>
<dbReference type="Proteomes" id="UP000630353">
    <property type="component" value="Unassembled WGS sequence"/>
</dbReference>
<evidence type="ECO:0000256" key="1">
    <source>
        <dbReference type="SAM" id="Coils"/>
    </source>
</evidence>
<name>A0A918XRB9_9PROT</name>
<feature type="coiled-coil region" evidence="1">
    <location>
        <begin position="113"/>
        <end position="140"/>
    </location>
</feature>
<accession>A0A918XRB9</accession>
<reference evidence="2" key="2">
    <citation type="submission" date="2020-09" db="EMBL/GenBank/DDBJ databases">
        <authorList>
            <person name="Sun Q."/>
            <person name="Kim S."/>
        </authorList>
    </citation>
    <scope>NUCLEOTIDE SEQUENCE</scope>
    <source>
        <strain evidence="2">KCTC 42651</strain>
    </source>
</reference>
<dbReference type="EMBL" id="BMZS01000003">
    <property type="protein sequence ID" value="GHD46651.1"/>
    <property type="molecule type" value="Genomic_DNA"/>
</dbReference>
<sequence>MSAAAVLATVTTLAALSHLAATDPKRRRAAALPVARKRRRAGLAVTAALCPGFLLLTAADGVDFTLWLSAASLGGWGVAACPPRRAARAMVRLARATAAPRHRLAGILMGRSRDEAAGRIAELERRVDELQADLAASARRRTPAAAHCTHEVDAA</sequence>
<gene>
    <name evidence="2" type="ORF">GCM10017083_16030</name>
</gene>
<dbReference type="RefSeq" id="WP_189988418.1">
    <property type="nucleotide sequence ID" value="NZ_BMZS01000003.1"/>
</dbReference>
<proteinExistence type="predicted"/>
<dbReference type="AlphaFoldDB" id="A0A918XRB9"/>
<protein>
    <submittedName>
        <fullName evidence="2">Uncharacterized protein</fullName>
    </submittedName>
</protein>
<keyword evidence="3" id="KW-1185">Reference proteome</keyword>
<comment type="caution">
    <text evidence="2">The sequence shown here is derived from an EMBL/GenBank/DDBJ whole genome shotgun (WGS) entry which is preliminary data.</text>
</comment>
<evidence type="ECO:0000313" key="3">
    <source>
        <dbReference type="Proteomes" id="UP000630353"/>
    </source>
</evidence>
<keyword evidence="1" id="KW-0175">Coiled coil</keyword>
<evidence type="ECO:0000313" key="2">
    <source>
        <dbReference type="EMBL" id="GHD46651.1"/>
    </source>
</evidence>